<dbReference type="Proteomes" id="UP000310334">
    <property type="component" value="Unassembled WGS sequence"/>
</dbReference>
<dbReference type="OrthoDB" id="2967209at2"/>
<evidence type="ECO:0008006" key="3">
    <source>
        <dbReference type="Google" id="ProtNLM"/>
    </source>
</evidence>
<dbReference type="InterPro" id="IPR024307">
    <property type="entry name" value="YmaF"/>
</dbReference>
<evidence type="ECO:0000313" key="1">
    <source>
        <dbReference type="EMBL" id="THF77418.1"/>
    </source>
</evidence>
<reference evidence="1 2" key="1">
    <citation type="submission" date="2019-04" db="EMBL/GenBank/DDBJ databases">
        <title>Bacillus sediminilitoris sp. nov., isolated from a tidal flat sediment on the East China Sea.</title>
        <authorList>
            <person name="Wei Y."/>
            <person name="Mao H."/>
            <person name="Fang J."/>
        </authorList>
    </citation>
    <scope>NUCLEOTIDE SEQUENCE [LARGE SCALE GENOMIC DNA]</scope>
    <source>
        <strain evidence="1 2">DSL-17</strain>
    </source>
</reference>
<dbReference type="RefSeq" id="WP_136356721.1">
    <property type="nucleotide sequence ID" value="NZ_CP046266.1"/>
</dbReference>
<accession>A0A4S4BR15</accession>
<proteinExistence type="predicted"/>
<dbReference type="AlphaFoldDB" id="A0A4S4BR15"/>
<dbReference type="EMBL" id="SSNT01000015">
    <property type="protein sequence ID" value="THF77418.1"/>
    <property type="molecule type" value="Genomic_DNA"/>
</dbReference>
<name>A0A4S4BR15_9BACI</name>
<keyword evidence="2" id="KW-1185">Reference proteome</keyword>
<comment type="caution">
    <text evidence="1">The sequence shown here is derived from an EMBL/GenBank/DDBJ whole genome shotgun (WGS) entry which is preliminary data.</text>
</comment>
<sequence length="133" mass="15484">MNLLIGAVKPHHTHYYLLKSSDAKGHYHVVKGIVRVINGNRLDRHIHMFRGITTLDNRHYHRFYGKTGPAIPLEGGGHYHLIDERTFYNYDEPLEAQFGGVIYGEHDRPKHEHRFSGKTIDIIGYDPFFKSFL</sequence>
<organism evidence="1 2">
    <name type="scientific">Metabacillus sediminilitoris</name>
    <dbReference type="NCBI Taxonomy" id="2567941"/>
    <lineage>
        <taxon>Bacteria</taxon>
        <taxon>Bacillati</taxon>
        <taxon>Bacillota</taxon>
        <taxon>Bacilli</taxon>
        <taxon>Bacillales</taxon>
        <taxon>Bacillaceae</taxon>
        <taxon>Metabacillus</taxon>
    </lineage>
</organism>
<gene>
    <name evidence="1" type="ORF">E6W99_18940</name>
</gene>
<protein>
    <recommendedName>
        <fullName evidence="3">YmaF family protein</fullName>
    </recommendedName>
</protein>
<evidence type="ECO:0000313" key="2">
    <source>
        <dbReference type="Proteomes" id="UP000310334"/>
    </source>
</evidence>
<dbReference type="Pfam" id="PF12788">
    <property type="entry name" value="YmaF"/>
    <property type="match status" value="1"/>
</dbReference>